<dbReference type="SMART" id="SM00382">
    <property type="entry name" value="AAA"/>
    <property type="match status" value="1"/>
</dbReference>
<dbReference type="InterPro" id="IPR031327">
    <property type="entry name" value="MCM"/>
</dbReference>
<sequence length="780" mass="87587">MYNNFRKKTWFKNKSKKPTKEYSNAIKANASRFERTPVHGYYGFKLYFPEDSVDAECILMNTTAFEDYIQRNQKDFSFSKIKQEKVFFIDVKELSEDDEFLKKWKSFPDDIVCNTEYSLSCLSLAMYQILMKIEEKRLNGQQKQPDFLPILNTRIINFNPILQLKNLKVNYFGKLVTVRGTVIKAGNVKLLYNYIEFSCGSCSGTQVVKQIGGNLTIPTKCPTKGCRAQFNFTPLILSPYTIHKDWQTIKLQELVGIEQTENGRIPRTLECELTGDLVKCCIPGDDITVTGVIKTQSSNESRGKEKQASVFLLHMMAITVVNNKNQSHALHGGANHVTFNIKDYYAIQKIHAEPSLFRFLVHSLCPSIFGHEIVKAGLLLALFGGTEEQTDIRCVSHVLMVGDPGLGKSQLLQACTNVAPRGVYVCGNTSTSSGLTVTMTRDNGEFSLEAGALVLADQGCCCIDEFDKMTGQHSCLLEVMEQQSISIAKAGVTCNLPTRTTILAAANPAGGHYNKAKTVSENLKMGSPLLSRFDLVFIILDKPDETADALLSEHVLALHLGIRKRNILQMAEEVIPLADATLPLKERLKLKPDECLDYLPHQLFRKYIAYAQKYVHPQLSDEAAVILKEFYLELRKKYQTGDSTPITKRQLESLLRLTQARAKLELREEATAEDAIDVVEIMRHSLIETFLDGSGNLDFTRSQFGTGMSSRNLAKRLLSLLQYQADCQCKGTFTIEEIKRLAEDNGINKSKFFDVLSSLNIQGFLIKKSPNSYQLTSADS</sequence>
<keyword evidence="6" id="KW-0539">Nucleus</keyword>
<dbReference type="Pfam" id="PF25051">
    <property type="entry name" value="WHD_MCM8"/>
    <property type="match status" value="1"/>
</dbReference>
<dbReference type="InterPro" id="IPR012340">
    <property type="entry name" value="NA-bd_OB-fold"/>
</dbReference>
<evidence type="ECO:0000256" key="5">
    <source>
        <dbReference type="ARBA" id="ARBA00023125"/>
    </source>
</evidence>
<dbReference type="RefSeq" id="XP_018328891.1">
    <property type="nucleotide sequence ID" value="XM_018473389.2"/>
</dbReference>
<dbReference type="GeneID" id="108739475"/>
<evidence type="ECO:0000256" key="8">
    <source>
        <dbReference type="ARBA" id="ARBA00042306"/>
    </source>
</evidence>
<evidence type="ECO:0000313" key="13">
    <source>
        <dbReference type="RefSeq" id="XP_018328899.1"/>
    </source>
</evidence>
<accession>A0A1W4WYH4</accession>
<reference evidence="12 13" key="1">
    <citation type="submission" date="2025-04" db="UniProtKB">
        <authorList>
            <consortium name="RefSeq"/>
        </authorList>
    </citation>
    <scope>IDENTIFICATION</scope>
    <source>
        <tissue evidence="12 13">Entire body</tissue>
    </source>
</reference>
<evidence type="ECO:0000313" key="12">
    <source>
        <dbReference type="RefSeq" id="XP_018328891.1"/>
    </source>
</evidence>
<dbReference type="SUPFAM" id="SSF52540">
    <property type="entry name" value="P-loop containing nucleoside triphosphate hydrolases"/>
    <property type="match status" value="1"/>
</dbReference>
<dbReference type="InterPro" id="IPR033762">
    <property type="entry name" value="MCM_OB"/>
</dbReference>
<keyword evidence="4 9" id="KW-0067">ATP-binding</keyword>
<dbReference type="InterPro" id="IPR001208">
    <property type="entry name" value="MCM_dom"/>
</dbReference>
<keyword evidence="12 13" id="KW-0347">Helicase</keyword>
<dbReference type="STRING" id="224129.A0A1W4WYH4"/>
<dbReference type="OrthoDB" id="422555at2759"/>
<dbReference type="Pfam" id="PF17207">
    <property type="entry name" value="MCM_OB"/>
    <property type="match status" value="1"/>
</dbReference>
<keyword evidence="3 9" id="KW-0547">Nucleotide-binding</keyword>
<dbReference type="PROSITE" id="PS50051">
    <property type="entry name" value="MCM_2"/>
    <property type="match status" value="1"/>
</dbReference>
<dbReference type="SMART" id="SM00350">
    <property type="entry name" value="MCM"/>
    <property type="match status" value="1"/>
</dbReference>
<dbReference type="RefSeq" id="XP_018328899.1">
    <property type="nucleotide sequence ID" value="XM_018473397.2"/>
</dbReference>
<dbReference type="CDD" id="cd17759">
    <property type="entry name" value="MCM8"/>
    <property type="match status" value="1"/>
</dbReference>
<evidence type="ECO:0000256" key="1">
    <source>
        <dbReference type="ARBA" id="ARBA00004123"/>
    </source>
</evidence>
<dbReference type="Proteomes" id="UP000192223">
    <property type="component" value="Unplaced"/>
</dbReference>
<evidence type="ECO:0000256" key="7">
    <source>
        <dbReference type="ARBA" id="ARBA00041084"/>
    </source>
</evidence>
<evidence type="ECO:0000256" key="6">
    <source>
        <dbReference type="ARBA" id="ARBA00023242"/>
    </source>
</evidence>
<dbReference type="GO" id="GO:0017116">
    <property type="term" value="F:single-stranded DNA helicase activity"/>
    <property type="evidence" value="ECO:0007669"/>
    <property type="project" value="TreeGrafter"/>
</dbReference>
<dbReference type="AlphaFoldDB" id="A0A1W4WYH4"/>
<dbReference type="GO" id="GO:0042555">
    <property type="term" value="C:MCM complex"/>
    <property type="evidence" value="ECO:0007669"/>
    <property type="project" value="TreeGrafter"/>
</dbReference>
<evidence type="ECO:0000313" key="11">
    <source>
        <dbReference type="Proteomes" id="UP000192223"/>
    </source>
</evidence>
<dbReference type="PANTHER" id="PTHR11630:SF47">
    <property type="entry name" value="DNA HELICASE MCM8"/>
    <property type="match status" value="1"/>
</dbReference>
<gene>
    <name evidence="12 13" type="primary">LOC108739475</name>
</gene>
<evidence type="ECO:0000256" key="2">
    <source>
        <dbReference type="ARBA" id="ARBA00008010"/>
    </source>
</evidence>
<keyword evidence="5 9" id="KW-0238">DNA-binding</keyword>
<dbReference type="PANTHER" id="PTHR11630">
    <property type="entry name" value="DNA REPLICATION LICENSING FACTOR MCM FAMILY MEMBER"/>
    <property type="match status" value="1"/>
</dbReference>
<evidence type="ECO:0000256" key="3">
    <source>
        <dbReference type="ARBA" id="ARBA00022741"/>
    </source>
</evidence>
<proteinExistence type="inferred from homology"/>
<keyword evidence="12 13" id="KW-0378">Hydrolase</keyword>
<dbReference type="Gene3D" id="2.40.50.140">
    <property type="entry name" value="Nucleic acid-binding proteins"/>
    <property type="match status" value="1"/>
</dbReference>
<dbReference type="GO" id="GO:0006310">
    <property type="term" value="P:DNA recombination"/>
    <property type="evidence" value="ECO:0007669"/>
    <property type="project" value="UniProtKB-ARBA"/>
</dbReference>
<dbReference type="InterPro" id="IPR056875">
    <property type="entry name" value="MCM8/REC_WHD"/>
</dbReference>
<dbReference type="GO" id="GO:0005524">
    <property type="term" value="F:ATP binding"/>
    <property type="evidence" value="ECO:0007669"/>
    <property type="project" value="UniProtKB-KW"/>
</dbReference>
<dbReference type="Gene3D" id="2.20.28.10">
    <property type="match status" value="1"/>
</dbReference>
<organism evidence="11 13">
    <name type="scientific">Agrilus planipennis</name>
    <name type="common">Emerald ash borer</name>
    <name type="synonym">Agrilus marcopoli</name>
    <dbReference type="NCBI Taxonomy" id="224129"/>
    <lineage>
        <taxon>Eukaryota</taxon>
        <taxon>Metazoa</taxon>
        <taxon>Ecdysozoa</taxon>
        <taxon>Arthropoda</taxon>
        <taxon>Hexapoda</taxon>
        <taxon>Insecta</taxon>
        <taxon>Pterygota</taxon>
        <taxon>Neoptera</taxon>
        <taxon>Endopterygota</taxon>
        <taxon>Coleoptera</taxon>
        <taxon>Polyphaga</taxon>
        <taxon>Elateriformia</taxon>
        <taxon>Buprestoidea</taxon>
        <taxon>Buprestidae</taxon>
        <taxon>Agrilinae</taxon>
        <taxon>Agrilus</taxon>
    </lineage>
</organism>
<protein>
    <recommendedName>
        <fullName evidence="7">DNA helicase MCM8</fullName>
    </recommendedName>
    <alternativeName>
        <fullName evidence="8">Minichromosome maintenance 8</fullName>
    </alternativeName>
</protein>
<dbReference type="KEGG" id="apln:108739475"/>
<dbReference type="InterPro" id="IPR041562">
    <property type="entry name" value="MCM_lid"/>
</dbReference>
<name>A0A1W4WYH4_AGRPL</name>
<comment type="subcellular location">
    <subcellularLocation>
        <location evidence="1">Nucleus</location>
    </subcellularLocation>
</comment>
<dbReference type="Gene3D" id="3.40.50.300">
    <property type="entry name" value="P-loop containing nucleotide triphosphate hydrolases"/>
    <property type="match status" value="1"/>
</dbReference>
<dbReference type="InterPro" id="IPR003593">
    <property type="entry name" value="AAA+_ATPase"/>
</dbReference>
<evidence type="ECO:0000259" key="10">
    <source>
        <dbReference type="PROSITE" id="PS50051"/>
    </source>
</evidence>
<comment type="similarity">
    <text evidence="2 9">Belongs to the MCM family.</text>
</comment>
<dbReference type="Pfam" id="PF17855">
    <property type="entry name" value="MCM_lid"/>
    <property type="match status" value="1"/>
</dbReference>
<keyword evidence="11" id="KW-1185">Reference proteome</keyword>
<evidence type="ECO:0000256" key="9">
    <source>
        <dbReference type="RuleBase" id="RU004070"/>
    </source>
</evidence>
<dbReference type="Pfam" id="PF00493">
    <property type="entry name" value="MCM"/>
    <property type="match status" value="1"/>
</dbReference>
<dbReference type="CDD" id="cd22247">
    <property type="entry name" value="MCM8_WHD"/>
    <property type="match status" value="1"/>
</dbReference>
<dbReference type="Pfam" id="PF26065">
    <property type="entry name" value="MCM8_N"/>
    <property type="match status" value="1"/>
</dbReference>
<dbReference type="PRINTS" id="PR01657">
    <property type="entry name" value="MCMFAMILY"/>
</dbReference>
<dbReference type="InterPro" id="IPR027417">
    <property type="entry name" value="P-loop_NTPase"/>
</dbReference>
<feature type="domain" description="MCM C-terminal AAA(+) ATPase" evidence="10">
    <location>
        <begin position="356"/>
        <end position="555"/>
    </location>
</feature>
<dbReference type="SUPFAM" id="SSF50249">
    <property type="entry name" value="Nucleic acid-binding proteins"/>
    <property type="match status" value="1"/>
</dbReference>
<dbReference type="GO" id="GO:0003697">
    <property type="term" value="F:single-stranded DNA binding"/>
    <property type="evidence" value="ECO:0007669"/>
    <property type="project" value="TreeGrafter"/>
</dbReference>
<dbReference type="InterPro" id="IPR058767">
    <property type="entry name" value="MCM8_N"/>
</dbReference>
<dbReference type="GO" id="GO:0005634">
    <property type="term" value="C:nucleus"/>
    <property type="evidence" value="ECO:0007669"/>
    <property type="project" value="UniProtKB-SubCell"/>
</dbReference>
<evidence type="ECO:0000256" key="4">
    <source>
        <dbReference type="ARBA" id="ARBA00022840"/>
    </source>
</evidence>